<dbReference type="Pfam" id="PF13175">
    <property type="entry name" value="AAA_15"/>
    <property type="match status" value="1"/>
</dbReference>
<reference evidence="4 5" key="1">
    <citation type="journal article" date="2006" name="Genome Biol.">
        <title>Genomic analysis reveals that Pseudomonas aeruginosa virulence is combinatorial.</title>
        <authorList>
            <person name="Lee D.G."/>
            <person name="Urbach J.M."/>
            <person name="Wu G."/>
            <person name="Liberati N.T."/>
            <person name="Feinbaum R.L."/>
            <person name="Miyata S."/>
            <person name="Diggins L.T."/>
            <person name="He J."/>
            <person name="Saucier M."/>
            <person name="Deziel E."/>
            <person name="Friedman L."/>
            <person name="Li L."/>
            <person name="Grills G."/>
            <person name="Montgomery K."/>
            <person name="Kucherlapati R."/>
            <person name="Rahme L.G."/>
            <person name="Ausubel F.M."/>
        </authorList>
    </citation>
    <scope>NUCLEOTIDE SEQUENCE [LARGE SCALE GENOMIC DNA]</scope>
    <source>
        <strain evidence="4 5">UCBPP-PA14</strain>
    </source>
</reference>
<evidence type="ECO:0000259" key="3">
    <source>
        <dbReference type="Pfam" id="PF20469"/>
    </source>
</evidence>
<dbReference type="AlphaFoldDB" id="A0A0H2ZH36"/>
<dbReference type="CDD" id="cd01026">
    <property type="entry name" value="TOPRIM_OLD"/>
    <property type="match status" value="1"/>
</dbReference>
<gene>
    <name evidence="4" type="ordered locus">PA14_60070</name>
</gene>
<protein>
    <recommendedName>
        <fullName evidence="6">ATP-dependent endonuclease</fullName>
    </recommendedName>
</protein>
<dbReference type="SUPFAM" id="SSF52540">
    <property type="entry name" value="P-loop containing nucleoside triphosphate hydrolases"/>
    <property type="match status" value="1"/>
</dbReference>
<dbReference type="InterPro" id="IPR027417">
    <property type="entry name" value="P-loop_NTPase"/>
</dbReference>
<dbReference type="Gene3D" id="3.40.50.300">
    <property type="entry name" value="P-loop containing nucleotide triphosphate hydrolases"/>
    <property type="match status" value="1"/>
</dbReference>
<evidence type="ECO:0008006" key="6">
    <source>
        <dbReference type="Google" id="ProtNLM"/>
    </source>
</evidence>
<feature type="region of interest" description="Disordered" evidence="1">
    <location>
        <begin position="573"/>
        <end position="618"/>
    </location>
</feature>
<dbReference type="HOGENOM" id="CLU_023912_1_0_6"/>
<dbReference type="RefSeq" id="WP_003141533.1">
    <property type="nucleotide sequence ID" value="NC_008463.1"/>
</dbReference>
<accession>A0A0H2ZH36</accession>
<proteinExistence type="predicted"/>
<evidence type="ECO:0000313" key="5">
    <source>
        <dbReference type="Proteomes" id="UP000000653"/>
    </source>
</evidence>
<sequence>MKLQAYRLQNYRRLRDVVIELDDEISIFVGANNSGKTSAVQGLYSMLRGEVKKFELFDFSAALWAEIDAVGRTPPGDEDAPKRLPSILLDLWFRVGEDDLATAMSLLPSTEWDGKCVGIRVAFEPRDAHELVWKFHELHEKANNAAVALAAKRKAAGEQAVEAGAEDAAAVVADAGEYKPWPESLTKYLTKELSKEYTFRYYVLDERAFVGYQAREADYEPLPLGKEPGGAAILKSLVRVDFLRAQRHLDDPDAGSSDRAESLSRRLSRFYHRNLEKRGDDHAALKALDTSEKELNFHLKEVFNDTLTRLAKLGYPGVNNPEIVIRAALDPTTVLGQDAKVHYVIPGVASAQLPDSYNGLGFKNLVYMVVELLDLHEQWKAEDDKRAPLHLVFIEEPEAHLHAQIQQVFIRNVLRLLEDANDHATLFHTQLVITTHSPHILYERGFSPIRYFRRVNDQLGHHTDVRNLSLFKTGASDAPAREFLQRYLKLTHCDLFFSDAVILVEGNVERLLLPAMIELVAKRLRSSALTILEVGGAFAHRFQELIAFVGLTTLVITDLDSVTVKTDAEKAAAQGAGAEGAVDGDDEDEDDDLKPFELEDDDEAEPSGKKKSKKRGSTCHAHVEGAVTSNQTLISWIPKKRSMAELWEVTAEQKTLSLAEDSSAGVRVAYQTKVSVTVGATTSQLCGRTLEEAFGLENADWCQAEANRSVGLKLKRAPSSPEELAEKLHDRVVGKNFDKTRFALEVLASGPLNGWKVPAYIAEGLAWLEAKVAHELEADAAIATEVATIEPTTADVVAIIVDPGQTA</sequence>
<dbReference type="InterPro" id="IPR041685">
    <property type="entry name" value="AAA_GajA/Old/RecF-like"/>
</dbReference>
<evidence type="ECO:0000313" key="4">
    <source>
        <dbReference type="EMBL" id="ABJ13915.1"/>
    </source>
</evidence>
<feature type="domain" description="Endonuclease GajA/Old nuclease/RecF-like AAA" evidence="2">
    <location>
        <begin position="1"/>
        <end position="440"/>
    </location>
</feature>
<feature type="compositionally biased region" description="Acidic residues" evidence="1">
    <location>
        <begin position="582"/>
        <end position="605"/>
    </location>
</feature>
<organism evidence="4 5">
    <name type="scientific">Pseudomonas aeruginosa (strain UCBPP-PA14)</name>
    <dbReference type="NCBI Taxonomy" id="208963"/>
    <lineage>
        <taxon>Bacteria</taxon>
        <taxon>Pseudomonadati</taxon>
        <taxon>Pseudomonadota</taxon>
        <taxon>Gammaproteobacteria</taxon>
        <taxon>Pseudomonadales</taxon>
        <taxon>Pseudomonadaceae</taxon>
        <taxon>Pseudomonas</taxon>
    </lineage>
</organism>
<name>A0A0H2ZH36_PSEAB</name>
<evidence type="ECO:0000256" key="1">
    <source>
        <dbReference type="SAM" id="MobiDB-lite"/>
    </source>
</evidence>
<dbReference type="InterPro" id="IPR034139">
    <property type="entry name" value="TOPRIM_OLD"/>
</dbReference>
<dbReference type="PANTHER" id="PTHR43581:SF2">
    <property type="entry name" value="EXCINUCLEASE ATPASE SUBUNIT"/>
    <property type="match status" value="1"/>
</dbReference>
<feature type="domain" description="OLD protein-like TOPRIM" evidence="3">
    <location>
        <begin position="496"/>
        <end position="560"/>
    </location>
</feature>
<dbReference type="BioCyc" id="PAER208963:G1G74-5073-MONOMER"/>
<dbReference type="InterPro" id="IPR051396">
    <property type="entry name" value="Bact_Antivir_Def_Nuclease"/>
</dbReference>
<dbReference type="Proteomes" id="UP000000653">
    <property type="component" value="Chromosome"/>
</dbReference>
<evidence type="ECO:0000259" key="2">
    <source>
        <dbReference type="Pfam" id="PF13175"/>
    </source>
</evidence>
<dbReference type="Pfam" id="PF20469">
    <property type="entry name" value="OLD-like_TOPRIM"/>
    <property type="match status" value="1"/>
</dbReference>
<dbReference type="EMBL" id="CP000438">
    <property type="protein sequence ID" value="ABJ13915.1"/>
    <property type="molecule type" value="Genomic_DNA"/>
</dbReference>
<dbReference type="PANTHER" id="PTHR43581">
    <property type="entry name" value="ATP/GTP PHOSPHATASE"/>
    <property type="match status" value="1"/>
</dbReference>
<dbReference type="KEGG" id="pau:PA14_60070"/>